<keyword evidence="1" id="KW-0479">Metal-binding</keyword>
<accession>A0ABS3Q5Q9</accession>
<dbReference type="SMART" id="SM00910">
    <property type="entry name" value="HIRAN"/>
    <property type="match status" value="1"/>
</dbReference>
<keyword evidence="5" id="KW-1185">Reference proteome</keyword>
<evidence type="ECO:0000256" key="2">
    <source>
        <dbReference type="ARBA" id="ARBA00022801"/>
    </source>
</evidence>
<dbReference type="RefSeq" id="WP_208148729.1">
    <property type="nucleotide sequence ID" value="NZ_JAGETV010000008.1"/>
</dbReference>
<evidence type="ECO:0000259" key="3">
    <source>
        <dbReference type="SMART" id="SM00910"/>
    </source>
</evidence>
<dbReference type="Pfam" id="PF08797">
    <property type="entry name" value="HIRAN"/>
    <property type="match status" value="1"/>
</dbReference>
<evidence type="ECO:0000313" key="5">
    <source>
        <dbReference type="Proteomes" id="UP000664835"/>
    </source>
</evidence>
<evidence type="ECO:0000256" key="1">
    <source>
        <dbReference type="ARBA" id="ARBA00022723"/>
    </source>
</evidence>
<dbReference type="InterPro" id="IPR014905">
    <property type="entry name" value="HIRAN"/>
</dbReference>
<proteinExistence type="predicted"/>
<protein>
    <submittedName>
        <fullName evidence="4">HIRAN domain-containing protein</fullName>
    </submittedName>
</protein>
<gene>
    <name evidence="4" type="ORF">J3998_06330</name>
</gene>
<organism evidence="4 5">
    <name type="scientific">Thiomicrorhabdus marina</name>
    <dbReference type="NCBI Taxonomy" id="2818442"/>
    <lineage>
        <taxon>Bacteria</taxon>
        <taxon>Pseudomonadati</taxon>
        <taxon>Pseudomonadota</taxon>
        <taxon>Gammaproteobacteria</taxon>
        <taxon>Thiotrichales</taxon>
        <taxon>Piscirickettsiaceae</taxon>
        <taxon>Thiomicrorhabdus</taxon>
    </lineage>
</organism>
<sequence>MQVKLRFPIKGLYYYSAEQLFDLQLIEAHRHLTIELEPDNRFDANAIQLWLRLPEQNFLVGYVPRQLAKIIRHALNEQQILKLENRISCANRIGKWMEIELELNIDLGWQDAMSAMLFALWLRQKHNWQKIKKKK</sequence>
<dbReference type="Proteomes" id="UP000664835">
    <property type="component" value="Unassembled WGS sequence"/>
</dbReference>
<dbReference type="Gene3D" id="3.30.70.2330">
    <property type="match status" value="1"/>
</dbReference>
<name>A0ABS3Q5Q9_9GAMM</name>
<evidence type="ECO:0000313" key="4">
    <source>
        <dbReference type="EMBL" id="MBO1927190.1"/>
    </source>
</evidence>
<keyword evidence="2" id="KW-0378">Hydrolase</keyword>
<dbReference type="EMBL" id="JAGETV010000008">
    <property type="protein sequence ID" value="MBO1927190.1"/>
    <property type="molecule type" value="Genomic_DNA"/>
</dbReference>
<reference evidence="4 5" key="1">
    <citation type="submission" date="2021-03" db="EMBL/GenBank/DDBJ databases">
        <title>Thiomicrorhabdus sp.nov.,novel sulfur-oxidizing bacteria isolated from coastal sediment.</title>
        <authorList>
            <person name="Liu X."/>
        </authorList>
    </citation>
    <scope>NUCLEOTIDE SEQUENCE [LARGE SCALE GENOMIC DNA]</scope>
    <source>
        <strain evidence="4 5">6S2-11</strain>
    </source>
</reference>
<feature type="domain" description="HIRAN" evidence="3">
    <location>
        <begin position="4"/>
        <end position="107"/>
    </location>
</feature>
<comment type="caution">
    <text evidence="4">The sequence shown here is derived from an EMBL/GenBank/DDBJ whole genome shotgun (WGS) entry which is preliminary data.</text>
</comment>